<name>A0A1I6FL78_HALSD</name>
<evidence type="ECO:0000313" key="1">
    <source>
        <dbReference type="EMBL" id="SFR30648.1"/>
    </source>
</evidence>
<dbReference type="Pfam" id="PF06510">
    <property type="entry name" value="DUF1102"/>
    <property type="match status" value="1"/>
</dbReference>
<dbReference type="Proteomes" id="UP000198932">
    <property type="component" value="Unassembled WGS sequence"/>
</dbReference>
<reference evidence="2" key="1">
    <citation type="submission" date="2016-10" db="EMBL/GenBank/DDBJ databases">
        <authorList>
            <person name="Varghese N."/>
            <person name="Submissions S."/>
        </authorList>
    </citation>
    <scope>NUCLEOTIDE SEQUENCE [LARGE SCALE GENOMIC DNA]</scope>
    <source>
        <strain evidence="2">RD 26</strain>
    </source>
</reference>
<dbReference type="EMBL" id="FOYN01000001">
    <property type="protein sequence ID" value="SFR30648.1"/>
    <property type="molecule type" value="Genomic_DNA"/>
</dbReference>
<accession>A0A1I6FL78</accession>
<sequence length="162" mass="17314">MSVNVVTDKNAYLRLEPTSPYATTEGGKLKIDLNGNGNGGTGVNKDSSTLLNDIFEIGNSGTEDDIMITARVTGPLSSGDNRIINLFRSSDGNALTCPDLENRFENLDNEFAPRQTDPDENLGYPQIDSGESVSIGLDVVVDDIDTQELTGEIDTIVVKSGT</sequence>
<dbReference type="InterPro" id="IPR009482">
    <property type="entry name" value="DUF1102"/>
</dbReference>
<evidence type="ECO:0000313" key="2">
    <source>
        <dbReference type="Proteomes" id="UP000198932"/>
    </source>
</evidence>
<gene>
    <name evidence="1" type="ORF">SAMN04487937_0475</name>
</gene>
<keyword evidence="2" id="KW-1185">Reference proteome</keyword>
<dbReference type="RefSeq" id="WP_092919986.1">
    <property type="nucleotide sequence ID" value="NZ_FOYN01000001.1"/>
</dbReference>
<organism evidence="1 2">
    <name type="scientific">Halorubrum sodomense</name>
    <dbReference type="NCBI Taxonomy" id="35743"/>
    <lineage>
        <taxon>Archaea</taxon>
        <taxon>Methanobacteriati</taxon>
        <taxon>Methanobacteriota</taxon>
        <taxon>Stenosarchaea group</taxon>
        <taxon>Halobacteria</taxon>
        <taxon>Halobacteriales</taxon>
        <taxon>Haloferacaceae</taxon>
        <taxon>Halorubrum</taxon>
    </lineage>
</organism>
<proteinExistence type="predicted"/>
<protein>
    <submittedName>
        <fullName evidence="1">Uncharacterized protein</fullName>
    </submittedName>
</protein>
<dbReference type="AlphaFoldDB" id="A0A1I6FL78"/>